<proteinExistence type="predicted"/>
<reference evidence="2" key="1">
    <citation type="submission" date="2023-01" db="EMBL/GenBank/DDBJ databases">
        <title>Key to firefly adult light organ development and bioluminescence: homeobox transcription factors regulate luciferase expression and transportation to peroxisome.</title>
        <authorList>
            <person name="Fu X."/>
        </authorList>
    </citation>
    <scope>NUCLEOTIDE SEQUENCE [LARGE SCALE GENOMIC DNA]</scope>
</reference>
<dbReference type="PANTHER" id="PTHR33480:SF5">
    <property type="entry name" value="SI:DKEY-51D8.9"/>
    <property type="match status" value="1"/>
</dbReference>
<sequence length="262" mass="30786">MIKMLKQSAIALHRVGRNNSIDSYNIVDNNMIHNYILNQAVQSVLMMELAAEDINYLCNGCAYMFNEDDPHSIAITTFNSKTAWHVNRKYRVTEMEFTSSDSEIISETEYEASEHELDDTEDDSEGDVEIPFVTPIEINLDNNELHQAIPTDMRNQENLEQENTQKAFKRERKRRKHHCIYCYLNVSNYSRHLERNHSDELQVQEIFCLNKKSKKRKKLLDRLRREGDFISTEIVPVLKIENKQTTDYIASKFCKGYYSKNV</sequence>
<protein>
    <submittedName>
        <fullName evidence="1">Uncharacterized protein</fullName>
    </submittedName>
</protein>
<dbReference type="PANTHER" id="PTHR33480">
    <property type="entry name" value="SET DOMAIN-CONTAINING PROTEIN-RELATED"/>
    <property type="match status" value="1"/>
</dbReference>
<gene>
    <name evidence="1" type="ORF">RN001_002871</name>
</gene>
<accession>A0AAN7PE49</accession>
<keyword evidence="2" id="KW-1185">Reference proteome</keyword>
<evidence type="ECO:0000313" key="2">
    <source>
        <dbReference type="Proteomes" id="UP001353858"/>
    </source>
</evidence>
<dbReference type="EMBL" id="JARPUR010000001">
    <property type="protein sequence ID" value="KAK4886600.1"/>
    <property type="molecule type" value="Genomic_DNA"/>
</dbReference>
<organism evidence="1 2">
    <name type="scientific">Aquatica leii</name>
    <dbReference type="NCBI Taxonomy" id="1421715"/>
    <lineage>
        <taxon>Eukaryota</taxon>
        <taxon>Metazoa</taxon>
        <taxon>Ecdysozoa</taxon>
        <taxon>Arthropoda</taxon>
        <taxon>Hexapoda</taxon>
        <taxon>Insecta</taxon>
        <taxon>Pterygota</taxon>
        <taxon>Neoptera</taxon>
        <taxon>Endopterygota</taxon>
        <taxon>Coleoptera</taxon>
        <taxon>Polyphaga</taxon>
        <taxon>Elateriformia</taxon>
        <taxon>Elateroidea</taxon>
        <taxon>Lampyridae</taxon>
        <taxon>Luciolinae</taxon>
        <taxon>Aquatica</taxon>
    </lineage>
</organism>
<dbReference type="AlphaFoldDB" id="A0AAN7PE49"/>
<comment type="caution">
    <text evidence="1">The sequence shown here is derived from an EMBL/GenBank/DDBJ whole genome shotgun (WGS) entry which is preliminary data.</text>
</comment>
<evidence type="ECO:0000313" key="1">
    <source>
        <dbReference type="EMBL" id="KAK4886600.1"/>
    </source>
</evidence>
<dbReference type="Proteomes" id="UP001353858">
    <property type="component" value="Unassembled WGS sequence"/>
</dbReference>
<name>A0AAN7PE49_9COLE</name>